<dbReference type="PANTHER" id="PTHR34988">
    <property type="entry name" value="PROTEIN, PUTATIVE-RELATED"/>
    <property type="match status" value="1"/>
</dbReference>
<dbReference type="CDD" id="cd11378">
    <property type="entry name" value="DUF296"/>
    <property type="match status" value="1"/>
</dbReference>
<sequence>MSGKSIYVRNDNYLIVRLRDGDDFFERLTAVLEEEKIRSAILVSAVGMMRDVEIGWFGGEEYQKRTMSEPMELLSMTGSVNAKEDGSLFMHLHVVLGSSELNTVGGHLFRATVHQTNELVFLLPRGITLKRLKEGEGLLRLFPELKR</sequence>
<feature type="domain" description="PPC" evidence="1">
    <location>
        <begin position="8"/>
        <end position="144"/>
    </location>
</feature>
<comment type="caution">
    <text evidence="2">The sequence shown here is derived from an EMBL/GenBank/DDBJ whole genome shotgun (WGS) entry which is preliminary data.</text>
</comment>
<dbReference type="Pfam" id="PF03479">
    <property type="entry name" value="PCC"/>
    <property type="match status" value="1"/>
</dbReference>
<dbReference type="EMBL" id="FSQZ01000001">
    <property type="protein sequence ID" value="SIN68185.1"/>
    <property type="molecule type" value="Genomic_DNA"/>
</dbReference>
<name>A0ABY1JDG1_9BACT</name>
<reference evidence="2 3" key="1">
    <citation type="submission" date="2016-11" db="EMBL/GenBank/DDBJ databases">
        <authorList>
            <person name="Varghese N."/>
            <person name="Submissions S."/>
        </authorList>
    </citation>
    <scope>NUCLEOTIDE SEQUENCE [LARGE SCALE GENOMIC DNA]</scope>
    <source>
        <strain evidence="2 3">DSM 20664</strain>
    </source>
</reference>
<evidence type="ECO:0000259" key="1">
    <source>
        <dbReference type="PROSITE" id="PS51742"/>
    </source>
</evidence>
<evidence type="ECO:0000313" key="3">
    <source>
        <dbReference type="Proteomes" id="UP000185093"/>
    </source>
</evidence>
<dbReference type="Proteomes" id="UP000185093">
    <property type="component" value="Unassembled WGS sequence"/>
</dbReference>
<protein>
    <recommendedName>
        <fullName evidence="1">PPC domain-containing protein</fullName>
    </recommendedName>
</protein>
<dbReference type="PROSITE" id="PS51742">
    <property type="entry name" value="PPC"/>
    <property type="match status" value="1"/>
</dbReference>
<gene>
    <name evidence="2" type="ORF">SAMN05444368_1141</name>
</gene>
<dbReference type="Gene3D" id="3.30.1330.80">
    <property type="entry name" value="Hypothetical protein, similar to alpha- acetolactate decarboxylase, domain 2"/>
    <property type="match status" value="1"/>
</dbReference>
<dbReference type="InterPro" id="IPR005175">
    <property type="entry name" value="PPC_dom"/>
</dbReference>
<organism evidence="2 3">
    <name type="scientific">Acetomicrobium flavidum</name>
    <dbReference type="NCBI Taxonomy" id="49896"/>
    <lineage>
        <taxon>Bacteria</taxon>
        <taxon>Thermotogati</taxon>
        <taxon>Synergistota</taxon>
        <taxon>Synergistia</taxon>
        <taxon>Synergistales</taxon>
        <taxon>Acetomicrobiaceae</taxon>
        <taxon>Acetomicrobium</taxon>
    </lineage>
</organism>
<dbReference type="PANTHER" id="PTHR34988:SF1">
    <property type="entry name" value="DNA-BINDING PROTEIN"/>
    <property type="match status" value="1"/>
</dbReference>
<keyword evidence="3" id="KW-1185">Reference proteome</keyword>
<evidence type="ECO:0000313" key="2">
    <source>
        <dbReference type="EMBL" id="SIN68185.1"/>
    </source>
</evidence>
<dbReference type="SUPFAM" id="SSF117856">
    <property type="entry name" value="AF0104/ALDC/Ptd012-like"/>
    <property type="match status" value="1"/>
</dbReference>
<accession>A0ABY1JDG1</accession>
<proteinExistence type="predicted"/>
<dbReference type="RefSeq" id="WP_014807886.1">
    <property type="nucleotide sequence ID" value="NZ_DAOSUK010000007.1"/>
</dbReference>